<dbReference type="AlphaFoldDB" id="A0A9W4GE51"/>
<reference evidence="2" key="1">
    <citation type="submission" date="2020-10" db="EMBL/GenBank/DDBJ databases">
        <authorList>
            <person name="Muller C M."/>
        </authorList>
    </citation>
    <scope>NUCLEOTIDE SEQUENCE</scope>
    <source>
        <strain evidence="2">THUN-12</strain>
    </source>
</reference>
<comment type="caution">
    <text evidence="2">The sequence shown here is derived from an EMBL/GenBank/DDBJ whole genome shotgun (WGS) entry which is preliminary data.</text>
</comment>
<dbReference type="EMBL" id="CAJHIT010000004">
    <property type="protein sequence ID" value="CAD6500510.1"/>
    <property type="molecule type" value="Genomic_DNA"/>
</dbReference>
<sequence length="121" mass="13395">MISRLSLLSIFLGLFISESAARYVCPSDKAFSDYMVGSRADEIYALGERLDSQRGGQSEYGGIKFIGSKDSGYFAFEGSFDPQEKTERTYRVQVVYSTKKIYLIEITHFGGGKTENTCGGP</sequence>
<accession>A0A9W4GE51</accession>
<evidence type="ECO:0000313" key="2">
    <source>
        <dbReference type="EMBL" id="CAD6500510.1"/>
    </source>
</evidence>
<feature type="chain" id="PRO_5040938765" evidence="1">
    <location>
        <begin position="22"/>
        <end position="121"/>
    </location>
</feature>
<evidence type="ECO:0000256" key="1">
    <source>
        <dbReference type="SAM" id="SignalP"/>
    </source>
</evidence>
<evidence type="ECO:0000313" key="3">
    <source>
        <dbReference type="Proteomes" id="UP000683417"/>
    </source>
</evidence>
<name>A0A9W4GE51_BLUGR</name>
<keyword evidence="1" id="KW-0732">Signal</keyword>
<protein>
    <submittedName>
        <fullName evidence="2">BgTH12-06220</fullName>
    </submittedName>
</protein>
<proteinExistence type="predicted"/>
<gene>
    <name evidence="2" type="ORF">BGTH12_LOCUS1868</name>
</gene>
<feature type="signal peptide" evidence="1">
    <location>
        <begin position="1"/>
        <end position="21"/>
    </location>
</feature>
<dbReference type="Proteomes" id="UP000683417">
    <property type="component" value="Unassembled WGS sequence"/>
</dbReference>
<organism evidence="2 3">
    <name type="scientific">Blumeria graminis f. sp. triticale</name>
    <dbReference type="NCBI Taxonomy" id="1689686"/>
    <lineage>
        <taxon>Eukaryota</taxon>
        <taxon>Fungi</taxon>
        <taxon>Dikarya</taxon>
        <taxon>Ascomycota</taxon>
        <taxon>Pezizomycotina</taxon>
        <taxon>Leotiomycetes</taxon>
        <taxon>Erysiphales</taxon>
        <taxon>Erysiphaceae</taxon>
        <taxon>Blumeria</taxon>
    </lineage>
</organism>